<comment type="caution">
    <text evidence="10">The sequence shown here is derived from an EMBL/GenBank/DDBJ whole genome shotgun (WGS) entry which is preliminary data.</text>
</comment>
<evidence type="ECO:0000256" key="6">
    <source>
        <dbReference type="ARBA" id="ARBA00022822"/>
    </source>
</evidence>
<evidence type="ECO:0000313" key="11">
    <source>
        <dbReference type="Proteomes" id="UP001407405"/>
    </source>
</evidence>
<evidence type="ECO:0000256" key="5">
    <source>
        <dbReference type="ARBA" id="ARBA00022793"/>
    </source>
</evidence>
<evidence type="ECO:0000256" key="1">
    <source>
        <dbReference type="ARBA" id="ARBA00001633"/>
    </source>
</evidence>
<dbReference type="InterPro" id="IPR011060">
    <property type="entry name" value="RibuloseP-bd_barrel"/>
</dbReference>
<evidence type="ECO:0000256" key="4">
    <source>
        <dbReference type="ARBA" id="ARBA00022605"/>
    </source>
</evidence>
<keyword evidence="7" id="KW-0057">Aromatic amino acid biosynthesis</keyword>
<dbReference type="InterPro" id="IPR013798">
    <property type="entry name" value="Indole-3-glycerol_P_synth_dom"/>
</dbReference>
<dbReference type="EC" id="4.1.1.48" evidence="3"/>
<evidence type="ECO:0000313" key="10">
    <source>
        <dbReference type="EMBL" id="MEN1759973.1"/>
    </source>
</evidence>
<keyword evidence="11" id="KW-1185">Reference proteome</keyword>
<dbReference type="Gene3D" id="3.20.20.70">
    <property type="entry name" value="Aldolase class I"/>
    <property type="match status" value="1"/>
</dbReference>
<dbReference type="PANTHER" id="PTHR22854:SF2">
    <property type="entry name" value="INDOLE-3-GLYCEROL-PHOSPHATE SYNTHASE"/>
    <property type="match status" value="1"/>
</dbReference>
<reference evidence="10 11" key="1">
    <citation type="submission" date="2024-04" db="EMBL/GenBank/DDBJ databases">
        <title>Genome sequencing and metabolic network reconstruction of aminoacids and betaine degradation by Anoxynatronum sibiricum.</title>
        <authorList>
            <person name="Detkova E.N."/>
            <person name="Boltjanskaja Y.V."/>
            <person name="Mardanov A.V."/>
            <person name="Kevbrin V."/>
        </authorList>
    </citation>
    <scope>NUCLEOTIDE SEQUENCE [LARGE SCALE GENOMIC DNA]</scope>
    <source>
        <strain evidence="10 11">Z-7981</strain>
    </source>
</reference>
<dbReference type="GO" id="GO:0004425">
    <property type="term" value="F:indole-3-glycerol-phosphate synthase activity"/>
    <property type="evidence" value="ECO:0007669"/>
    <property type="project" value="UniProtKB-EC"/>
</dbReference>
<keyword evidence="6" id="KW-0822">Tryptophan biosynthesis</keyword>
<proteinExistence type="predicted"/>
<gene>
    <name evidence="10" type="primary">trpC</name>
    <name evidence="10" type="ORF">AAIG11_05795</name>
</gene>
<evidence type="ECO:0000256" key="3">
    <source>
        <dbReference type="ARBA" id="ARBA00012362"/>
    </source>
</evidence>
<name>A0ABU9VS25_9CLOT</name>
<dbReference type="PANTHER" id="PTHR22854">
    <property type="entry name" value="TRYPTOPHAN BIOSYNTHESIS PROTEIN"/>
    <property type="match status" value="1"/>
</dbReference>
<dbReference type="RefSeq" id="WP_343185298.1">
    <property type="nucleotide sequence ID" value="NZ_JBCITM010000004.1"/>
</dbReference>
<dbReference type="InterPro" id="IPR013785">
    <property type="entry name" value="Aldolase_TIM"/>
</dbReference>
<dbReference type="SUPFAM" id="SSF51366">
    <property type="entry name" value="Ribulose-phoshate binding barrel"/>
    <property type="match status" value="1"/>
</dbReference>
<dbReference type="EMBL" id="JBCITM010000004">
    <property type="protein sequence ID" value="MEN1759973.1"/>
    <property type="molecule type" value="Genomic_DNA"/>
</dbReference>
<dbReference type="NCBIfam" id="NF001377">
    <property type="entry name" value="PRK00278.2-4"/>
    <property type="match status" value="1"/>
</dbReference>
<organism evidence="10 11">
    <name type="scientific">Anoxynatronum sibiricum</name>
    <dbReference type="NCBI Taxonomy" id="210623"/>
    <lineage>
        <taxon>Bacteria</taxon>
        <taxon>Bacillati</taxon>
        <taxon>Bacillota</taxon>
        <taxon>Clostridia</taxon>
        <taxon>Eubacteriales</taxon>
        <taxon>Clostridiaceae</taxon>
        <taxon>Anoxynatronum</taxon>
    </lineage>
</organism>
<dbReference type="CDD" id="cd00331">
    <property type="entry name" value="IGPS"/>
    <property type="match status" value="1"/>
</dbReference>
<evidence type="ECO:0000259" key="9">
    <source>
        <dbReference type="Pfam" id="PF00218"/>
    </source>
</evidence>
<keyword evidence="4" id="KW-0028">Amino-acid biosynthesis</keyword>
<comment type="pathway">
    <text evidence="2">Amino-acid biosynthesis; L-tryptophan biosynthesis; L-tryptophan from chorismate: step 4/5.</text>
</comment>
<dbReference type="Proteomes" id="UP001407405">
    <property type="component" value="Unassembled WGS sequence"/>
</dbReference>
<evidence type="ECO:0000256" key="8">
    <source>
        <dbReference type="ARBA" id="ARBA00023239"/>
    </source>
</evidence>
<accession>A0ABU9VS25</accession>
<sequence length="265" mass="29058">MLDQIVAHTRRRVAAAEAAKPLHQLMKALEDQSSAFFPRSLPQAFGQQAAMAVIAEIKRASPSKGPLNMTLDPKEQADWYEQAGVAVISVLTEPEHFKGSNEDLVQVRCCVKCPVLRKDFLVTPYQLYESRLLQADVVLLIAAALPGDQLAAMHRQAAALGLQCLMEIHTREEVERVLALPLQRERDFIGINNRNLKTFQTSLETTRQLRPLIPGEFICISESGISTPDTVAELKEMNIQGILVGEALVTAADPGNALKLLVGTG</sequence>
<keyword evidence="8 10" id="KW-0456">Lyase</keyword>
<dbReference type="PROSITE" id="PS00614">
    <property type="entry name" value="IGPS"/>
    <property type="match status" value="1"/>
</dbReference>
<protein>
    <recommendedName>
        <fullName evidence="3">indole-3-glycerol-phosphate synthase</fullName>
        <ecNumber evidence="3">4.1.1.48</ecNumber>
    </recommendedName>
</protein>
<dbReference type="InterPro" id="IPR001468">
    <property type="entry name" value="Indole-3-GlycerolPSynthase_CS"/>
</dbReference>
<feature type="domain" description="Indole-3-glycerol phosphate synthase" evidence="9">
    <location>
        <begin position="2"/>
        <end position="259"/>
    </location>
</feature>
<evidence type="ECO:0000256" key="2">
    <source>
        <dbReference type="ARBA" id="ARBA00004696"/>
    </source>
</evidence>
<dbReference type="InterPro" id="IPR045186">
    <property type="entry name" value="Indole-3-glycerol_P_synth"/>
</dbReference>
<keyword evidence="5" id="KW-0210">Decarboxylase</keyword>
<evidence type="ECO:0000256" key="7">
    <source>
        <dbReference type="ARBA" id="ARBA00023141"/>
    </source>
</evidence>
<comment type="catalytic activity">
    <reaction evidence="1">
        <text>1-(2-carboxyphenylamino)-1-deoxy-D-ribulose 5-phosphate + H(+) = (1S,2R)-1-C-(indol-3-yl)glycerol 3-phosphate + CO2 + H2O</text>
        <dbReference type="Rhea" id="RHEA:23476"/>
        <dbReference type="ChEBI" id="CHEBI:15377"/>
        <dbReference type="ChEBI" id="CHEBI:15378"/>
        <dbReference type="ChEBI" id="CHEBI:16526"/>
        <dbReference type="ChEBI" id="CHEBI:58613"/>
        <dbReference type="ChEBI" id="CHEBI:58866"/>
        <dbReference type="EC" id="4.1.1.48"/>
    </reaction>
</comment>
<dbReference type="Pfam" id="PF00218">
    <property type="entry name" value="IGPS"/>
    <property type="match status" value="1"/>
</dbReference>